<keyword evidence="3" id="KW-1185">Reference proteome</keyword>
<sequence length="56" mass="6256">MTRQVRTSPGAAYDLGYQVVWCPKYRGPVLGGRVKDRLQELIRAKADEHGRGDRGA</sequence>
<dbReference type="SUPFAM" id="SSF143422">
    <property type="entry name" value="Transposase IS200-like"/>
    <property type="match status" value="1"/>
</dbReference>
<evidence type="ECO:0000313" key="2">
    <source>
        <dbReference type="EMBL" id="SDJ90955.1"/>
    </source>
</evidence>
<feature type="domain" description="Transposase IS200-like" evidence="1">
    <location>
        <begin position="12"/>
        <end position="49"/>
    </location>
</feature>
<dbReference type="Pfam" id="PF01797">
    <property type="entry name" value="Y1_Tnp"/>
    <property type="match status" value="1"/>
</dbReference>
<dbReference type="InterPro" id="IPR036515">
    <property type="entry name" value="Transposase_17_sf"/>
</dbReference>
<proteinExistence type="predicted"/>
<organism evidence="2 3">
    <name type="scientific">Nonomuraea maritima</name>
    <dbReference type="NCBI Taxonomy" id="683260"/>
    <lineage>
        <taxon>Bacteria</taxon>
        <taxon>Bacillati</taxon>
        <taxon>Actinomycetota</taxon>
        <taxon>Actinomycetes</taxon>
        <taxon>Streptosporangiales</taxon>
        <taxon>Streptosporangiaceae</taxon>
        <taxon>Nonomuraea</taxon>
    </lineage>
</organism>
<protein>
    <submittedName>
        <fullName evidence="2">Putative transposase</fullName>
    </submittedName>
</protein>
<dbReference type="GO" id="GO:0004803">
    <property type="term" value="F:transposase activity"/>
    <property type="evidence" value="ECO:0007669"/>
    <property type="project" value="InterPro"/>
</dbReference>
<evidence type="ECO:0000259" key="1">
    <source>
        <dbReference type="Pfam" id="PF01797"/>
    </source>
</evidence>
<accession>A0A1G8XM34</accession>
<dbReference type="Gene3D" id="3.30.70.1290">
    <property type="entry name" value="Transposase IS200-like"/>
    <property type="match status" value="1"/>
</dbReference>
<evidence type="ECO:0000313" key="3">
    <source>
        <dbReference type="Proteomes" id="UP000198683"/>
    </source>
</evidence>
<dbReference type="EMBL" id="FNFB01000004">
    <property type="protein sequence ID" value="SDJ90955.1"/>
    <property type="molecule type" value="Genomic_DNA"/>
</dbReference>
<dbReference type="AlphaFoldDB" id="A0A1G8XM34"/>
<dbReference type="GO" id="GO:0006313">
    <property type="term" value="P:DNA transposition"/>
    <property type="evidence" value="ECO:0007669"/>
    <property type="project" value="InterPro"/>
</dbReference>
<dbReference type="Proteomes" id="UP000198683">
    <property type="component" value="Unassembled WGS sequence"/>
</dbReference>
<dbReference type="InterPro" id="IPR002686">
    <property type="entry name" value="Transposase_17"/>
</dbReference>
<dbReference type="STRING" id="683260.SAMN05421874_10434"/>
<gene>
    <name evidence="2" type="ORF">SAMN05421874_10434</name>
</gene>
<dbReference type="GO" id="GO:0003677">
    <property type="term" value="F:DNA binding"/>
    <property type="evidence" value="ECO:0007669"/>
    <property type="project" value="InterPro"/>
</dbReference>
<name>A0A1G8XM34_9ACTN</name>
<reference evidence="2 3" key="1">
    <citation type="submission" date="2016-10" db="EMBL/GenBank/DDBJ databases">
        <authorList>
            <person name="de Groot N.N."/>
        </authorList>
    </citation>
    <scope>NUCLEOTIDE SEQUENCE [LARGE SCALE GENOMIC DNA]</scope>
    <source>
        <strain evidence="2 3">CGMCC 4.5681</strain>
    </source>
</reference>